<keyword evidence="4" id="KW-1133">Transmembrane helix</keyword>
<protein>
    <submittedName>
        <fullName evidence="7">FtsQ-type POTRA domain-containing protein</fullName>
    </submittedName>
</protein>
<comment type="caution">
    <text evidence="7">The sequence shown here is derived from an EMBL/GenBank/DDBJ whole genome shotgun (WGS) entry which is preliminary data.</text>
</comment>
<feature type="non-terminal residue" evidence="7">
    <location>
        <position position="90"/>
    </location>
</feature>
<keyword evidence="4" id="KW-0472">Membrane</keyword>
<evidence type="ECO:0000256" key="3">
    <source>
        <dbReference type="ARBA" id="ARBA00022692"/>
    </source>
</evidence>
<gene>
    <name evidence="7" type="ORF">QP355_07100</name>
</gene>
<dbReference type="Gene3D" id="3.10.20.310">
    <property type="entry name" value="membrane protein fhac"/>
    <property type="match status" value="1"/>
</dbReference>
<name>A0ABD4ZGE6_GARVA</name>
<organism evidence="7 8">
    <name type="scientific">Gardnerella vaginalis</name>
    <dbReference type="NCBI Taxonomy" id="2702"/>
    <lineage>
        <taxon>Bacteria</taxon>
        <taxon>Bacillati</taxon>
        <taxon>Actinomycetota</taxon>
        <taxon>Actinomycetes</taxon>
        <taxon>Bifidobacteriales</taxon>
        <taxon>Bifidobacteriaceae</taxon>
        <taxon>Gardnerella</taxon>
    </lineage>
</organism>
<keyword evidence="3" id="KW-0812">Transmembrane</keyword>
<evidence type="ECO:0000256" key="5">
    <source>
        <dbReference type="ARBA" id="ARBA00023306"/>
    </source>
</evidence>
<dbReference type="RefSeq" id="WP_285064741.1">
    <property type="nucleotide sequence ID" value="NZ_JASOLZ010000130.1"/>
</dbReference>
<keyword evidence="5" id="KW-0131">Cell cycle</keyword>
<keyword evidence="1" id="KW-1003">Cell membrane</keyword>
<evidence type="ECO:0000256" key="1">
    <source>
        <dbReference type="ARBA" id="ARBA00022475"/>
    </source>
</evidence>
<dbReference type="EMBL" id="JASOLZ010000130">
    <property type="protein sequence ID" value="MDK6862389.1"/>
    <property type="molecule type" value="Genomic_DNA"/>
</dbReference>
<evidence type="ECO:0000313" key="8">
    <source>
        <dbReference type="Proteomes" id="UP001238969"/>
    </source>
</evidence>
<evidence type="ECO:0000256" key="4">
    <source>
        <dbReference type="ARBA" id="ARBA00022989"/>
    </source>
</evidence>
<reference evidence="7 8" key="1">
    <citation type="submission" date="2023-05" db="EMBL/GenBank/DDBJ databases">
        <title>Cataloging the Phylogenetic Diversity of Human Bladder Bacteria.</title>
        <authorList>
            <person name="Du J."/>
        </authorList>
    </citation>
    <scope>NUCLEOTIDE SEQUENCE [LARGE SCALE GENOMIC DNA]</scope>
    <source>
        <strain evidence="7 8">UMB6972</strain>
    </source>
</reference>
<dbReference type="InterPro" id="IPR013685">
    <property type="entry name" value="POTRA_FtsQ_type"/>
</dbReference>
<feature type="non-terminal residue" evidence="7">
    <location>
        <position position="1"/>
    </location>
</feature>
<dbReference type="Proteomes" id="UP001238969">
    <property type="component" value="Unassembled WGS sequence"/>
</dbReference>
<evidence type="ECO:0000256" key="2">
    <source>
        <dbReference type="ARBA" id="ARBA00022618"/>
    </source>
</evidence>
<accession>A0ABD4ZGE6</accession>
<evidence type="ECO:0000313" key="7">
    <source>
        <dbReference type="EMBL" id="MDK6862389.1"/>
    </source>
</evidence>
<dbReference type="AlphaFoldDB" id="A0ABD4ZGE6"/>
<sequence>SPFFRLNAKNIRIIGSNEWVSEQKIASIASNQVDKSLFLVSSQQIIEQLNNIPGVTETKVVKQFPQGLQITVRAQKPAAMLKAKVGEKLT</sequence>
<evidence type="ECO:0000259" key="6">
    <source>
        <dbReference type="Pfam" id="PF08478"/>
    </source>
</evidence>
<dbReference type="Pfam" id="PF08478">
    <property type="entry name" value="POTRA_1"/>
    <property type="match status" value="1"/>
</dbReference>
<proteinExistence type="predicted"/>
<feature type="domain" description="POTRA" evidence="6">
    <location>
        <begin position="7"/>
        <end position="72"/>
    </location>
</feature>
<keyword evidence="2" id="KW-0132">Cell division</keyword>